<dbReference type="EMBL" id="JABXRI010000001">
    <property type="protein sequence ID" value="MBA8063355.1"/>
    <property type="molecule type" value="Genomic_DNA"/>
</dbReference>
<proteinExistence type="predicted"/>
<reference evidence="1 2" key="1">
    <citation type="submission" date="2020-06" db="EMBL/GenBank/DDBJ databases">
        <title>REHAB project genomes.</title>
        <authorList>
            <person name="Shaw L.P."/>
        </authorList>
    </citation>
    <scope>NUCLEOTIDE SEQUENCE [LARGE SCALE GENOMIC DNA]</scope>
    <source>
        <strain evidence="1 2">RHBSTW-00116</strain>
    </source>
</reference>
<dbReference type="Proteomes" id="UP000591803">
    <property type="component" value="Unassembled WGS sequence"/>
</dbReference>
<comment type="caution">
    <text evidence="1">The sequence shown here is derived from an EMBL/GenBank/DDBJ whole genome shotgun (WGS) entry which is preliminary data.</text>
</comment>
<accession>A0A7W3D5L1</accession>
<organism evidence="1 2">
    <name type="scientific">Citrobacter freundii</name>
    <dbReference type="NCBI Taxonomy" id="546"/>
    <lineage>
        <taxon>Bacteria</taxon>
        <taxon>Pseudomonadati</taxon>
        <taxon>Pseudomonadota</taxon>
        <taxon>Gammaproteobacteria</taxon>
        <taxon>Enterobacterales</taxon>
        <taxon>Enterobacteriaceae</taxon>
        <taxon>Citrobacter</taxon>
        <taxon>Citrobacter freundii complex</taxon>
    </lineage>
</organism>
<evidence type="ECO:0000313" key="2">
    <source>
        <dbReference type="Proteomes" id="UP000591803"/>
    </source>
</evidence>
<sequence length="285" mass="33643">MDSSITIVTAFFDIGRGNWTANKGFSPHLERTPETYIDYFKNLSTLDNEMIIFTSYDLKPAIEKIRAGKKTTVVTFDINTKFTAIRQKIHDIQKDDAFRNRLETRQLINPEYWSAEYVLVCNLKAYFINKALEMNLVNNEMVAWIDFGYCRNPEVTNGLSLWNYPFDKRKVNLFTVKRGLNPKSIDHVFEHMINNRSYIIGGAIVATQEKWQAFYKLVRRCQIKTLRNKIVDDDQGIFIMCHYLNPELTKLNYLGKNRWFYLFKMYGKKDLKSRLLRLKVLLRGK</sequence>
<dbReference type="AlphaFoldDB" id="A0A7W3D5L1"/>
<evidence type="ECO:0000313" key="1">
    <source>
        <dbReference type="EMBL" id="MBA8063355.1"/>
    </source>
</evidence>
<dbReference type="OrthoDB" id="5678609at2"/>
<dbReference type="RefSeq" id="WP_135912173.1">
    <property type="nucleotide sequence ID" value="NZ_CP038856.1"/>
</dbReference>
<name>A0A7W3D5L1_CITFR</name>
<protein>
    <submittedName>
        <fullName evidence="1">Protein YibB</fullName>
    </submittedName>
</protein>
<gene>
    <name evidence="1" type="primary">yibB</name>
    <name evidence="1" type="ORF">HV077_13320</name>
</gene>
<dbReference type="Pfam" id="PF09612">
    <property type="entry name" value="HtrL_YibB"/>
    <property type="match status" value="1"/>
</dbReference>
<dbReference type="InterPro" id="IPR011735">
    <property type="entry name" value="WlaTC/HtrL_glycosyltransf"/>
</dbReference>
<dbReference type="NCBIfam" id="TIGR02192">
    <property type="entry name" value="HtrL_YibB"/>
    <property type="match status" value="1"/>
</dbReference>
<dbReference type="NCBIfam" id="NF008462">
    <property type="entry name" value="PRK11346.1"/>
    <property type="match status" value="1"/>
</dbReference>